<sequence length="796" mass="86820">MSQEPGSVWAATTRPEAGVCSLALPSDLQLDRRGAEGPEAERLRAARVQEQVRARLLQLGQQARHNGTAEPDGVARGSPWGQFHTLQAGFSSRSQGQSGDGASTYRQLAKPSYSPAAWSSRSAVDLSCGRRMSSAHNGGGAYGVAGYGGAQPAACLSTRPVSFHERGGGGGSRVDYDTLSLRSLRLGPGALDDRCSVVSEQLEPAATSAYRAFAYERQASSSSGRAGGLDWPEAVEGPPPSRTIRAPAMRTLQRFQSSHRSRVAAGAVPGPILEPVARAPSVRSLSLGEAGHLPDVRGLDSYGGQRTLQRLSSGFNDIDLPSAVKYLMASDPNLQVLGAAYIQHKCYSDAAAKKQARSLQAVPRLVKLFNHANQEVQRHATGAMRNLIYDNAENKLALVEENGIFELLRTLREQDDELRKNVTGILWNLSSSDHLKDRLARDTLEQLTDLVLSPLSGAGGPPLIQQNASESEIFYNATGFLRNLSSASQATRQKMRECHGLVDALVTYINHALDVGKCEDKSVENAVCVLRNLSYRLYDEMPPSALQRLEGRGRRDVAGAPPGEVVGCFTPQSRRLRELPLTADALTFAEVSKDPKGLEWLWSPQIVGLYNRLLQRCELNRHTTEAAAGALQNITAGDRRWAGVLSRLALEQERILNPLLDRVRTADHHQLRSLTGLIRNLSRNARNKDEMSTKVVSHLIEKLPGSVGEKCPPADVLVNIIAILNNLVVVSPIAARDLLYFDGLRKLVFIKKKRDSPDSEKSSRAASSLLANLWQYNKLHRDFRAKGYRKEDFLGP</sequence>
<evidence type="ECO:0000256" key="6">
    <source>
        <dbReference type="ARBA" id="ARBA00005462"/>
    </source>
</evidence>
<keyword evidence="11" id="KW-0677">Repeat</keyword>
<dbReference type="InterPro" id="IPR028435">
    <property type="entry name" value="Plakophilin/d_Catenin"/>
</dbReference>
<dbReference type="GO" id="GO:0003723">
    <property type="term" value="F:RNA binding"/>
    <property type="evidence" value="ECO:0007669"/>
    <property type="project" value="UniProtKB-KW"/>
</dbReference>
<dbReference type="EMBL" id="JABVXQ010000006">
    <property type="protein sequence ID" value="KAF6105523.1"/>
    <property type="molecule type" value="Genomic_DNA"/>
</dbReference>
<keyword evidence="13" id="KW-0130">Cell adhesion</keyword>
<gene>
    <name evidence="20" type="ORF">HJG60_015057</name>
</gene>
<dbReference type="GO" id="GO:0010468">
    <property type="term" value="P:regulation of gene expression"/>
    <property type="evidence" value="ECO:0007669"/>
    <property type="project" value="UniProtKB-ARBA"/>
</dbReference>
<evidence type="ECO:0000313" key="21">
    <source>
        <dbReference type="Proteomes" id="UP000664940"/>
    </source>
</evidence>
<evidence type="ECO:0000256" key="10">
    <source>
        <dbReference type="ARBA" id="ARBA00022553"/>
    </source>
</evidence>
<dbReference type="GO" id="GO:0005634">
    <property type="term" value="C:nucleus"/>
    <property type="evidence" value="ECO:0007669"/>
    <property type="project" value="UniProtKB-SubCell"/>
</dbReference>
<dbReference type="InterPro" id="IPR000225">
    <property type="entry name" value="Armadillo"/>
</dbReference>
<comment type="subcellular location">
    <subcellularLocation>
        <location evidence="4">Cell junction</location>
        <location evidence="4">Adherens junction</location>
    </subcellularLocation>
    <subcellularLocation>
        <location evidence="5">Cell junction</location>
        <location evidence="5">Desmosome</location>
    </subcellularLocation>
    <subcellularLocation>
        <location evidence="2">Cell membrane</location>
        <topology evidence="2">Peripheral membrane protein</topology>
    </subcellularLocation>
    <subcellularLocation>
        <location evidence="3">Cytoplasm</location>
    </subcellularLocation>
    <subcellularLocation>
        <location evidence="1">Nucleus</location>
    </subcellularLocation>
</comment>
<evidence type="ECO:0000256" key="15">
    <source>
        <dbReference type="ARBA" id="ARBA00023136"/>
    </source>
</evidence>
<keyword evidence="10" id="KW-0597">Phosphoprotein</keyword>
<proteinExistence type="inferred from homology"/>
<dbReference type="SMART" id="SM00185">
    <property type="entry name" value="ARM"/>
    <property type="match status" value="4"/>
</dbReference>
<evidence type="ECO:0000256" key="17">
    <source>
        <dbReference type="ARBA" id="ARBA00069719"/>
    </source>
</evidence>
<feature type="repeat" description="ARM" evidence="18">
    <location>
        <begin position="360"/>
        <end position="403"/>
    </location>
</feature>
<keyword evidence="12" id="KW-0694">RNA-binding</keyword>
<evidence type="ECO:0000256" key="1">
    <source>
        <dbReference type="ARBA" id="ARBA00004123"/>
    </source>
</evidence>
<feature type="region of interest" description="Disordered" evidence="19">
    <location>
        <begin position="60"/>
        <end position="82"/>
    </location>
</feature>
<comment type="caution">
    <text evidence="20">The sequence shown here is derived from an EMBL/GenBank/DDBJ whole genome shotgun (WGS) entry which is preliminary data.</text>
</comment>
<evidence type="ECO:0000256" key="5">
    <source>
        <dbReference type="ARBA" id="ARBA00004568"/>
    </source>
</evidence>
<dbReference type="GO" id="GO:0005912">
    <property type="term" value="C:adherens junction"/>
    <property type="evidence" value="ECO:0007669"/>
    <property type="project" value="UniProtKB-SubCell"/>
</dbReference>
<dbReference type="Pfam" id="PF00514">
    <property type="entry name" value="Arm"/>
    <property type="match status" value="2"/>
</dbReference>
<keyword evidence="15" id="KW-0472">Membrane</keyword>
<dbReference type="GO" id="GO:0098609">
    <property type="term" value="P:cell-cell adhesion"/>
    <property type="evidence" value="ECO:0007669"/>
    <property type="project" value="InterPro"/>
</dbReference>
<comment type="similarity">
    <text evidence="6">Belongs to the beta-catenin family.</text>
</comment>
<dbReference type="GO" id="GO:0002159">
    <property type="term" value="P:desmosome assembly"/>
    <property type="evidence" value="ECO:0007669"/>
    <property type="project" value="UniProtKB-ARBA"/>
</dbReference>
<evidence type="ECO:0000256" key="3">
    <source>
        <dbReference type="ARBA" id="ARBA00004496"/>
    </source>
</evidence>
<keyword evidence="16" id="KW-0539">Nucleus</keyword>
<organism evidence="20 21">
    <name type="scientific">Phyllostomus discolor</name>
    <name type="common">pale spear-nosed bat</name>
    <dbReference type="NCBI Taxonomy" id="89673"/>
    <lineage>
        <taxon>Eukaryota</taxon>
        <taxon>Metazoa</taxon>
        <taxon>Chordata</taxon>
        <taxon>Craniata</taxon>
        <taxon>Vertebrata</taxon>
        <taxon>Euteleostomi</taxon>
        <taxon>Mammalia</taxon>
        <taxon>Eutheria</taxon>
        <taxon>Laurasiatheria</taxon>
        <taxon>Chiroptera</taxon>
        <taxon>Yangochiroptera</taxon>
        <taxon>Phyllostomidae</taxon>
        <taxon>Phyllostominae</taxon>
        <taxon>Phyllostomus</taxon>
    </lineage>
</organism>
<dbReference type="GO" id="GO:0001533">
    <property type="term" value="C:cornified envelope"/>
    <property type="evidence" value="ECO:0007669"/>
    <property type="project" value="UniProtKB-ARBA"/>
</dbReference>
<evidence type="ECO:0000256" key="2">
    <source>
        <dbReference type="ARBA" id="ARBA00004202"/>
    </source>
</evidence>
<accession>A0A834A6U6</accession>
<dbReference type="PANTHER" id="PTHR10372:SF1">
    <property type="entry name" value="PLAKOPHILIN-3"/>
    <property type="match status" value="1"/>
</dbReference>
<evidence type="ECO:0000256" key="8">
    <source>
        <dbReference type="ARBA" id="ARBA00022481"/>
    </source>
</evidence>
<keyword evidence="8" id="KW-0488">Methylation</keyword>
<keyword evidence="14" id="KW-0965">Cell junction</keyword>
<dbReference type="PROSITE" id="PS50176">
    <property type="entry name" value="ARM_REPEAT"/>
    <property type="match status" value="1"/>
</dbReference>
<protein>
    <recommendedName>
        <fullName evidence="17">Plakophilin-3</fullName>
    </recommendedName>
</protein>
<dbReference type="FunFam" id="1.25.10.10:FF:000199">
    <property type="entry name" value="plakophilin-3"/>
    <property type="match status" value="1"/>
</dbReference>
<dbReference type="GO" id="GO:0005737">
    <property type="term" value="C:cytoplasm"/>
    <property type="evidence" value="ECO:0007669"/>
    <property type="project" value="UniProtKB-SubCell"/>
</dbReference>
<dbReference type="PANTHER" id="PTHR10372">
    <property type="entry name" value="PLAKOPHILLIN-RELATED"/>
    <property type="match status" value="1"/>
</dbReference>
<evidence type="ECO:0000256" key="18">
    <source>
        <dbReference type="PROSITE-ProRule" id="PRU00259"/>
    </source>
</evidence>
<evidence type="ECO:0000256" key="19">
    <source>
        <dbReference type="SAM" id="MobiDB-lite"/>
    </source>
</evidence>
<feature type="region of interest" description="Disordered" evidence="19">
    <location>
        <begin position="222"/>
        <end position="243"/>
    </location>
</feature>
<evidence type="ECO:0000256" key="16">
    <source>
        <dbReference type="ARBA" id="ARBA00023242"/>
    </source>
</evidence>
<evidence type="ECO:0000256" key="4">
    <source>
        <dbReference type="ARBA" id="ARBA00004536"/>
    </source>
</evidence>
<evidence type="ECO:0000313" key="20">
    <source>
        <dbReference type="EMBL" id="KAF6105523.1"/>
    </source>
</evidence>
<reference evidence="20 21" key="1">
    <citation type="journal article" date="2020" name="Nature">
        <title>Six reference-quality genomes reveal evolution of bat adaptations.</title>
        <authorList>
            <person name="Jebb D."/>
            <person name="Huang Z."/>
            <person name="Pippel M."/>
            <person name="Hughes G.M."/>
            <person name="Lavrichenko K."/>
            <person name="Devanna P."/>
            <person name="Winkler S."/>
            <person name="Jermiin L.S."/>
            <person name="Skirmuntt E.C."/>
            <person name="Katzourakis A."/>
            <person name="Burkitt-Gray L."/>
            <person name="Ray D.A."/>
            <person name="Sullivan K.A.M."/>
            <person name="Roscito J.G."/>
            <person name="Kirilenko B.M."/>
            <person name="Davalos L.M."/>
            <person name="Corthals A.P."/>
            <person name="Power M.L."/>
            <person name="Jones G."/>
            <person name="Ransome R.D."/>
            <person name="Dechmann D.K.N."/>
            <person name="Locatelli A.G."/>
            <person name="Puechmaille S.J."/>
            <person name="Fedrigo O."/>
            <person name="Jarvis E.D."/>
            <person name="Hiller M."/>
            <person name="Vernes S.C."/>
            <person name="Myers E.W."/>
            <person name="Teeling E.C."/>
        </authorList>
    </citation>
    <scope>NUCLEOTIDE SEQUENCE [LARGE SCALE GENOMIC DNA]</scope>
    <source>
        <strain evidence="20">Bat1K_MPI-CBG_1</strain>
    </source>
</reference>
<dbReference type="InterPro" id="IPR011989">
    <property type="entry name" value="ARM-like"/>
</dbReference>
<evidence type="ECO:0000256" key="12">
    <source>
        <dbReference type="ARBA" id="ARBA00022884"/>
    </source>
</evidence>
<evidence type="ECO:0000256" key="9">
    <source>
        <dbReference type="ARBA" id="ARBA00022490"/>
    </source>
</evidence>
<dbReference type="InterPro" id="IPR016024">
    <property type="entry name" value="ARM-type_fold"/>
</dbReference>
<dbReference type="Proteomes" id="UP000664940">
    <property type="component" value="Unassembled WGS sequence"/>
</dbReference>
<keyword evidence="9" id="KW-0963">Cytoplasm</keyword>
<dbReference type="Gene3D" id="1.25.10.10">
    <property type="entry name" value="Leucine-rich Repeat Variant"/>
    <property type="match status" value="1"/>
</dbReference>
<evidence type="ECO:0000256" key="13">
    <source>
        <dbReference type="ARBA" id="ARBA00022889"/>
    </source>
</evidence>
<evidence type="ECO:0000256" key="11">
    <source>
        <dbReference type="ARBA" id="ARBA00022737"/>
    </source>
</evidence>
<dbReference type="SUPFAM" id="SSF48371">
    <property type="entry name" value="ARM repeat"/>
    <property type="match status" value="1"/>
</dbReference>
<dbReference type="GO" id="GO:0030057">
    <property type="term" value="C:desmosome"/>
    <property type="evidence" value="ECO:0007669"/>
    <property type="project" value="UniProtKB-SubCell"/>
</dbReference>
<evidence type="ECO:0000256" key="7">
    <source>
        <dbReference type="ARBA" id="ARBA00022475"/>
    </source>
</evidence>
<dbReference type="AlphaFoldDB" id="A0A834A6U6"/>
<dbReference type="GO" id="GO:0022409">
    <property type="term" value="P:positive regulation of cell-cell adhesion"/>
    <property type="evidence" value="ECO:0007669"/>
    <property type="project" value="UniProtKB-ARBA"/>
</dbReference>
<name>A0A834A6U6_9CHIR</name>
<keyword evidence="7" id="KW-1003">Cell membrane</keyword>
<evidence type="ECO:0000256" key="14">
    <source>
        <dbReference type="ARBA" id="ARBA00022949"/>
    </source>
</evidence>